<proteinExistence type="predicted"/>
<protein>
    <submittedName>
        <fullName evidence="1">Uncharacterized protein</fullName>
    </submittedName>
</protein>
<reference evidence="1" key="2">
    <citation type="submission" date="2023-04" db="EMBL/GenBank/DDBJ databases">
        <authorList>
            <person name="Bruccoleri R.E."/>
            <person name="Oakeley E.J."/>
            <person name="Faust A.-M."/>
            <person name="Dessus-Babus S."/>
            <person name="Altorfer M."/>
            <person name="Burckhardt D."/>
            <person name="Oertli M."/>
            <person name="Naumann U."/>
            <person name="Petersen F."/>
            <person name="Wong J."/>
        </authorList>
    </citation>
    <scope>NUCLEOTIDE SEQUENCE</scope>
    <source>
        <strain evidence="1">GSM-AAB239-AS_SAM_17_03QT</strain>
        <tissue evidence="1">Leaf</tissue>
    </source>
</reference>
<accession>A0AAX6EXK1</accession>
<evidence type="ECO:0000313" key="3">
    <source>
        <dbReference type="Proteomes" id="UP001140949"/>
    </source>
</evidence>
<keyword evidence="3" id="KW-1185">Reference proteome</keyword>
<gene>
    <name evidence="2" type="ORF">M6B38_152030</name>
    <name evidence="1" type="ORF">M6B38_166210</name>
</gene>
<dbReference type="EMBL" id="JANAVB010033219">
    <property type="protein sequence ID" value="KAJ6808907.1"/>
    <property type="molecule type" value="Genomic_DNA"/>
</dbReference>
<evidence type="ECO:0000313" key="2">
    <source>
        <dbReference type="EMBL" id="KAJ6812158.1"/>
    </source>
</evidence>
<sequence length="78" mass="8464">MNGFLRDTPDVNALGAQLLNVQIFRENGYNLTTTQTSWRMRLFWQEDVELEGGSLGEPMVTKEGGSAVGSIGRGVCSG</sequence>
<name>A0AAX6EXK1_IRIPA</name>
<organism evidence="1 3">
    <name type="scientific">Iris pallida</name>
    <name type="common">Sweet iris</name>
    <dbReference type="NCBI Taxonomy" id="29817"/>
    <lineage>
        <taxon>Eukaryota</taxon>
        <taxon>Viridiplantae</taxon>
        <taxon>Streptophyta</taxon>
        <taxon>Embryophyta</taxon>
        <taxon>Tracheophyta</taxon>
        <taxon>Spermatophyta</taxon>
        <taxon>Magnoliopsida</taxon>
        <taxon>Liliopsida</taxon>
        <taxon>Asparagales</taxon>
        <taxon>Iridaceae</taxon>
        <taxon>Iridoideae</taxon>
        <taxon>Irideae</taxon>
        <taxon>Iris</taxon>
    </lineage>
</organism>
<dbReference type="Proteomes" id="UP001140949">
    <property type="component" value="Unassembled WGS sequence"/>
</dbReference>
<reference evidence="1" key="1">
    <citation type="journal article" date="2023" name="GigaByte">
        <title>Genome assembly of the bearded iris, Iris pallida Lam.</title>
        <authorList>
            <person name="Bruccoleri R.E."/>
            <person name="Oakeley E.J."/>
            <person name="Faust A.M.E."/>
            <person name="Altorfer M."/>
            <person name="Dessus-Babus S."/>
            <person name="Burckhardt D."/>
            <person name="Oertli M."/>
            <person name="Naumann U."/>
            <person name="Petersen F."/>
            <person name="Wong J."/>
        </authorList>
    </citation>
    <scope>NUCLEOTIDE SEQUENCE</scope>
    <source>
        <strain evidence="1">GSM-AAB239-AS_SAM_17_03QT</strain>
    </source>
</reference>
<evidence type="ECO:0000313" key="1">
    <source>
        <dbReference type="EMBL" id="KAJ6808907.1"/>
    </source>
</evidence>
<comment type="caution">
    <text evidence="1">The sequence shown here is derived from an EMBL/GenBank/DDBJ whole genome shotgun (WGS) entry which is preliminary data.</text>
</comment>
<dbReference type="EMBL" id="JANAVB010031345">
    <property type="protein sequence ID" value="KAJ6812158.1"/>
    <property type="molecule type" value="Genomic_DNA"/>
</dbReference>
<dbReference type="AlphaFoldDB" id="A0AAX6EXK1"/>